<organism evidence="1">
    <name type="scientific">Bradyrhizobium quebecense</name>
    <dbReference type="NCBI Taxonomy" id="2748629"/>
    <lineage>
        <taxon>Bacteria</taxon>
        <taxon>Pseudomonadati</taxon>
        <taxon>Pseudomonadota</taxon>
        <taxon>Alphaproteobacteria</taxon>
        <taxon>Hyphomicrobiales</taxon>
        <taxon>Nitrobacteraceae</taxon>
        <taxon>Bradyrhizobium</taxon>
    </lineage>
</organism>
<reference evidence="1" key="1">
    <citation type="submission" date="2020-06" db="EMBL/GenBank/DDBJ databases">
        <title>Whole Genome Sequence of Bradyrhizobium sp. Strain 66S1MB.</title>
        <authorList>
            <person name="Bromfield E."/>
            <person name="Cloutier S."/>
        </authorList>
    </citation>
    <scope>NUCLEOTIDE SEQUENCE</scope>
    <source>
        <strain evidence="1">66S1MB</strain>
    </source>
</reference>
<dbReference type="RefSeq" id="WP_176529948.1">
    <property type="nucleotide sequence ID" value="NZ_CP088022.1"/>
</dbReference>
<protein>
    <submittedName>
        <fullName evidence="1">Uncharacterized protein</fullName>
    </submittedName>
</protein>
<dbReference type="AlphaFoldDB" id="A0A974AF49"/>
<sequence length="76" mass="8741">MVTTMISAKDLELIALRELRSVPGGEYIAHVEVDPISDEWRLNVSARDGADLDRIQEAIKTTTNRLKQRYVLRTDW</sequence>
<dbReference type="EMBL" id="JABWSX010000001">
    <property type="protein sequence ID" value="NVL06043.1"/>
    <property type="molecule type" value="Genomic_DNA"/>
</dbReference>
<name>A0A974AF49_9BRAD</name>
<proteinExistence type="predicted"/>
<accession>A0A974AF49</accession>
<evidence type="ECO:0000313" key="1">
    <source>
        <dbReference type="EMBL" id="NVL06043.1"/>
    </source>
</evidence>
<comment type="caution">
    <text evidence="1">The sequence shown here is derived from an EMBL/GenBank/DDBJ whole genome shotgun (WGS) entry which is preliminary data.</text>
</comment>
<gene>
    <name evidence="1" type="ORF">HU230_09990</name>
</gene>